<dbReference type="PANTHER" id="PTHR46065:SF3">
    <property type="entry name" value="FI20425P1"/>
    <property type="match status" value="1"/>
</dbReference>
<sequence>MQPKISSEAKSVEPLPTCEKSPAKFKLSTISTYGALPSSFSQSTKKIVPINRLEGSYFTPTSHKVYVKSEKNTPLKLYIEKPGLFFTKKSFEFDFGSQIKQAASAKSFPIASEAPAVSNFPIDDSKDDCSSDSSRNISTNSHLIPIKLIKITSPAMCRICLDSEKSEDLISPCKCKGTQKFVHQECLKIWLLQSKRGNHEISSCELCHQPLKMSFNYTTEFSPCSKGTSVAWISCIIGFLIMCAVIFMFYFASAEHIHEDLMVIIFGSMLGMLACFCFLLSFASSVENCFDRKVVEWKIEEHVLQTENLTIN</sequence>
<dbReference type="SMART" id="SM00744">
    <property type="entry name" value="RINGv"/>
    <property type="match status" value="1"/>
</dbReference>
<evidence type="ECO:0000256" key="10">
    <source>
        <dbReference type="SAM" id="Phobius"/>
    </source>
</evidence>
<accession>A0AAU9JP25</accession>
<evidence type="ECO:0000256" key="6">
    <source>
        <dbReference type="ARBA" id="ARBA00022786"/>
    </source>
</evidence>
<dbReference type="GO" id="GO:0016740">
    <property type="term" value="F:transferase activity"/>
    <property type="evidence" value="ECO:0007669"/>
    <property type="project" value="UniProtKB-KW"/>
</dbReference>
<evidence type="ECO:0000256" key="4">
    <source>
        <dbReference type="ARBA" id="ARBA00022723"/>
    </source>
</evidence>
<dbReference type="InterPro" id="IPR011016">
    <property type="entry name" value="Znf_RING-CH"/>
</dbReference>
<evidence type="ECO:0000313" key="13">
    <source>
        <dbReference type="Proteomes" id="UP001162131"/>
    </source>
</evidence>
<dbReference type="GO" id="GO:0008270">
    <property type="term" value="F:zinc ion binding"/>
    <property type="evidence" value="ECO:0007669"/>
    <property type="project" value="UniProtKB-KW"/>
</dbReference>
<evidence type="ECO:0000256" key="2">
    <source>
        <dbReference type="ARBA" id="ARBA00022679"/>
    </source>
</evidence>
<evidence type="ECO:0000313" key="12">
    <source>
        <dbReference type="EMBL" id="CAG9326744.1"/>
    </source>
</evidence>
<protein>
    <recommendedName>
        <fullName evidence="11">RING-CH-type domain-containing protein</fullName>
    </recommendedName>
</protein>
<feature type="transmembrane region" description="Helical" evidence="10">
    <location>
        <begin position="230"/>
        <end position="251"/>
    </location>
</feature>
<feature type="domain" description="RING-CH-type" evidence="11">
    <location>
        <begin position="149"/>
        <end position="214"/>
    </location>
</feature>
<keyword evidence="9 10" id="KW-0472">Membrane</keyword>
<dbReference type="EMBL" id="CAJZBQ010000041">
    <property type="protein sequence ID" value="CAG9326744.1"/>
    <property type="molecule type" value="Genomic_DNA"/>
</dbReference>
<feature type="transmembrane region" description="Helical" evidence="10">
    <location>
        <begin position="263"/>
        <end position="283"/>
    </location>
</feature>
<dbReference type="Pfam" id="PF12906">
    <property type="entry name" value="RINGv"/>
    <property type="match status" value="1"/>
</dbReference>
<keyword evidence="7" id="KW-0862">Zinc</keyword>
<reference evidence="12" key="1">
    <citation type="submission" date="2021-09" db="EMBL/GenBank/DDBJ databases">
        <authorList>
            <consortium name="AG Swart"/>
            <person name="Singh M."/>
            <person name="Singh A."/>
            <person name="Seah K."/>
            <person name="Emmerich C."/>
        </authorList>
    </citation>
    <scope>NUCLEOTIDE SEQUENCE</scope>
    <source>
        <strain evidence="12">ATCC30299</strain>
    </source>
</reference>
<dbReference type="InterPro" id="IPR013083">
    <property type="entry name" value="Znf_RING/FYVE/PHD"/>
</dbReference>
<evidence type="ECO:0000256" key="1">
    <source>
        <dbReference type="ARBA" id="ARBA00004141"/>
    </source>
</evidence>
<keyword evidence="8 10" id="KW-1133">Transmembrane helix</keyword>
<keyword evidence="6" id="KW-0833">Ubl conjugation pathway</keyword>
<keyword evidence="3 10" id="KW-0812">Transmembrane</keyword>
<dbReference type="GO" id="GO:0016020">
    <property type="term" value="C:membrane"/>
    <property type="evidence" value="ECO:0007669"/>
    <property type="project" value="UniProtKB-SubCell"/>
</dbReference>
<organism evidence="12 13">
    <name type="scientific">Blepharisma stoltei</name>
    <dbReference type="NCBI Taxonomy" id="1481888"/>
    <lineage>
        <taxon>Eukaryota</taxon>
        <taxon>Sar</taxon>
        <taxon>Alveolata</taxon>
        <taxon>Ciliophora</taxon>
        <taxon>Postciliodesmatophora</taxon>
        <taxon>Heterotrichea</taxon>
        <taxon>Heterotrichida</taxon>
        <taxon>Blepharismidae</taxon>
        <taxon>Blepharisma</taxon>
    </lineage>
</organism>
<evidence type="ECO:0000256" key="7">
    <source>
        <dbReference type="ARBA" id="ARBA00022833"/>
    </source>
</evidence>
<proteinExistence type="predicted"/>
<dbReference type="SUPFAM" id="SSF57850">
    <property type="entry name" value="RING/U-box"/>
    <property type="match status" value="1"/>
</dbReference>
<keyword evidence="4" id="KW-0479">Metal-binding</keyword>
<dbReference type="PANTHER" id="PTHR46065">
    <property type="entry name" value="E3 UBIQUITIN-PROTEIN LIGASE MARCH 2/3 FAMILY MEMBER"/>
    <property type="match status" value="1"/>
</dbReference>
<name>A0AAU9JP25_9CILI</name>
<keyword evidence="13" id="KW-1185">Reference proteome</keyword>
<keyword evidence="5" id="KW-0863">Zinc-finger</keyword>
<dbReference type="Gene3D" id="3.30.40.10">
    <property type="entry name" value="Zinc/RING finger domain, C3HC4 (zinc finger)"/>
    <property type="match status" value="1"/>
</dbReference>
<comment type="subcellular location">
    <subcellularLocation>
        <location evidence="1">Membrane</location>
        <topology evidence="1">Multi-pass membrane protein</topology>
    </subcellularLocation>
</comment>
<evidence type="ECO:0000256" key="9">
    <source>
        <dbReference type="ARBA" id="ARBA00023136"/>
    </source>
</evidence>
<evidence type="ECO:0000259" key="11">
    <source>
        <dbReference type="PROSITE" id="PS51292"/>
    </source>
</evidence>
<keyword evidence="2" id="KW-0808">Transferase</keyword>
<dbReference type="AlphaFoldDB" id="A0AAU9JP25"/>
<comment type="caution">
    <text evidence="12">The sequence shown here is derived from an EMBL/GenBank/DDBJ whole genome shotgun (WGS) entry which is preliminary data.</text>
</comment>
<dbReference type="CDD" id="cd16495">
    <property type="entry name" value="RING_CH-C4HC3_MARCH"/>
    <property type="match status" value="1"/>
</dbReference>
<gene>
    <name evidence="12" type="ORF">BSTOLATCC_MIC42011</name>
</gene>
<evidence type="ECO:0000256" key="5">
    <source>
        <dbReference type="ARBA" id="ARBA00022771"/>
    </source>
</evidence>
<dbReference type="PROSITE" id="PS51292">
    <property type="entry name" value="ZF_RING_CH"/>
    <property type="match status" value="1"/>
</dbReference>
<evidence type="ECO:0000256" key="8">
    <source>
        <dbReference type="ARBA" id="ARBA00022989"/>
    </source>
</evidence>
<dbReference type="Proteomes" id="UP001162131">
    <property type="component" value="Unassembled WGS sequence"/>
</dbReference>
<evidence type="ECO:0000256" key="3">
    <source>
        <dbReference type="ARBA" id="ARBA00022692"/>
    </source>
</evidence>